<comment type="subcellular location">
    <subcellularLocation>
        <location evidence="1">Cell membrane</location>
        <topology evidence="1">Multi-pass membrane protein</topology>
    </subcellularLocation>
</comment>
<comment type="similarity">
    <text evidence="7">Belongs to the major facilitator superfamily. Allantoate permease family.</text>
</comment>
<dbReference type="FunFam" id="1.20.1250.20:FF:000386">
    <property type="entry name" value="MFS general substrate transporter"/>
    <property type="match status" value="1"/>
</dbReference>
<dbReference type="InterPro" id="IPR011701">
    <property type="entry name" value="MFS"/>
</dbReference>
<dbReference type="OrthoDB" id="3639251at2759"/>
<evidence type="ECO:0000256" key="9">
    <source>
        <dbReference type="SAM" id="Phobius"/>
    </source>
</evidence>
<dbReference type="Proteomes" id="UP000297245">
    <property type="component" value="Unassembled WGS sequence"/>
</dbReference>
<dbReference type="SUPFAM" id="SSF103473">
    <property type="entry name" value="MFS general substrate transporter"/>
    <property type="match status" value="1"/>
</dbReference>
<evidence type="ECO:0000313" key="10">
    <source>
        <dbReference type="EMBL" id="THV04492.1"/>
    </source>
</evidence>
<protein>
    <submittedName>
        <fullName evidence="10">MFS general substrate transporter</fullName>
    </submittedName>
</protein>
<accession>A0A4S8MNT4</accession>
<feature type="transmembrane region" description="Helical" evidence="9">
    <location>
        <begin position="146"/>
        <end position="168"/>
    </location>
</feature>
<evidence type="ECO:0000256" key="3">
    <source>
        <dbReference type="ARBA" id="ARBA00022475"/>
    </source>
</evidence>
<dbReference type="GO" id="GO:0022857">
    <property type="term" value="F:transmembrane transporter activity"/>
    <property type="evidence" value="ECO:0007669"/>
    <property type="project" value="InterPro"/>
</dbReference>
<evidence type="ECO:0000256" key="6">
    <source>
        <dbReference type="ARBA" id="ARBA00023136"/>
    </source>
</evidence>
<feature type="transmembrane region" description="Helical" evidence="9">
    <location>
        <begin position="212"/>
        <end position="235"/>
    </location>
</feature>
<dbReference type="FunFam" id="1.20.1250.20:FF:000065">
    <property type="entry name" value="Putative MFS pantothenate transporter"/>
    <property type="match status" value="1"/>
</dbReference>
<feature type="transmembrane region" description="Helical" evidence="9">
    <location>
        <begin position="353"/>
        <end position="373"/>
    </location>
</feature>
<dbReference type="AlphaFoldDB" id="A0A4S8MNT4"/>
<feature type="transmembrane region" description="Helical" evidence="9">
    <location>
        <begin position="447"/>
        <end position="468"/>
    </location>
</feature>
<reference evidence="10 11" key="1">
    <citation type="journal article" date="2019" name="Nat. Ecol. Evol.">
        <title>Megaphylogeny resolves global patterns of mushroom evolution.</title>
        <authorList>
            <person name="Varga T."/>
            <person name="Krizsan K."/>
            <person name="Foldi C."/>
            <person name="Dima B."/>
            <person name="Sanchez-Garcia M."/>
            <person name="Sanchez-Ramirez S."/>
            <person name="Szollosi G.J."/>
            <person name="Szarkandi J.G."/>
            <person name="Papp V."/>
            <person name="Albert L."/>
            <person name="Andreopoulos W."/>
            <person name="Angelini C."/>
            <person name="Antonin V."/>
            <person name="Barry K.W."/>
            <person name="Bougher N.L."/>
            <person name="Buchanan P."/>
            <person name="Buyck B."/>
            <person name="Bense V."/>
            <person name="Catcheside P."/>
            <person name="Chovatia M."/>
            <person name="Cooper J."/>
            <person name="Damon W."/>
            <person name="Desjardin D."/>
            <person name="Finy P."/>
            <person name="Geml J."/>
            <person name="Haridas S."/>
            <person name="Hughes K."/>
            <person name="Justo A."/>
            <person name="Karasinski D."/>
            <person name="Kautmanova I."/>
            <person name="Kiss B."/>
            <person name="Kocsube S."/>
            <person name="Kotiranta H."/>
            <person name="LaButti K.M."/>
            <person name="Lechner B.E."/>
            <person name="Liimatainen K."/>
            <person name="Lipzen A."/>
            <person name="Lukacs Z."/>
            <person name="Mihaltcheva S."/>
            <person name="Morgado L.N."/>
            <person name="Niskanen T."/>
            <person name="Noordeloos M.E."/>
            <person name="Ohm R.A."/>
            <person name="Ortiz-Santana B."/>
            <person name="Ovrebo C."/>
            <person name="Racz N."/>
            <person name="Riley R."/>
            <person name="Savchenko A."/>
            <person name="Shiryaev A."/>
            <person name="Soop K."/>
            <person name="Spirin V."/>
            <person name="Szebenyi C."/>
            <person name="Tomsovsky M."/>
            <person name="Tulloss R.E."/>
            <person name="Uehling J."/>
            <person name="Grigoriev I.V."/>
            <person name="Vagvolgyi C."/>
            <person name="Papp T."/>
            <person name="Martin F.M."/>
            <person name="Miettinen O."/>
            <person name="Hibbett D.S."/>
            <person name="Nagy L.G."/>
        </authorList>
    </citation>
    <scope>NUCLEOTIDE SEQUENCE [LARGE SCALE GENOMIC DNA]</scope>
    <source>
        <strain evidence="10 11">CBS 962.96</strain>
    </source>
</reference>
<proteinExistence type="inferred from homology"/>
<sequence length="504" mass="56747">MAEFPSERTSDSTSQKATPSVTAGVKSDWRSVIWDTLNKPPEERRFLFKLDTALLTFATLGYFTKYLGQANINNAFVSGMKEDLSLFGEELNIMQTCWTVGYVIGQLPSNIILTKFRPSIWIPSMELLWTILTFCLSRCSTAKQIYVLRFFIGLAESTFYSGIQYVIGSWYRKDELAKRSCIVHSSGDIASMFSGYLMAAVYHLGGKAGLKGWQWLFVVDGIISLPIALAGFFAISDVPEISKPFYLTPEQVALARRRMQLEGRKPREPYTKAKVKKFLTSWHIYALTLVHVLFSNANLTSQPAFAQWLKASTDPKYTVAQINAYPTTTYALAILVTLIFAWSSDTIFRGARWPPMIFAGVWNIIVFTSLAIWDIPIAWHWACYILAGFDSGTLGLCISWAHEICTEDNEERAIVIGIMSEMAYMVQAWLPLIIWRQTDAPQYHKGMITTAVVGGPLAISATLLTAVLQRRETAQKKRKVSVDDDPKTDIDKVEPLKEPLHFAD</sequence>
<evidence type="ECO:0000256" key="2">
    <source>
        <dbReference type="ARBA" id="ARBA00022448"/>
    </source>
</evidence>
<feature type="region of interest" description="Disordered" evidence="8">
    <location>
        <begin position="475"/>
        <end position="504"/>
    </location>
</feature>
<gene>
    <name evidence="10" type="ORF">K435DRAFT_186867</name>
</gene>
<organism evidence="10 11">
    <name type="scientific">Dendrothele bispora (strain CBS 962.96)</name>
    <dbReference type="NCBI Taxonomy" id="1314807"/>
    <lineage>
        <taxon>Eukaryota</taxon>
        <taxon>Fungi</taxon>
        <taxon>Dikarya</taxon>
        <taxon>Basidiomycota</taxon>
        <taxon>Agaricomycotina</taxon>
        <taxon>Agaricomycetes</taxon>
        <taxon>Agaricomycetidae</taxon>
        <taxon>Agaricales</taxon>
        <taxon>Agaricales incertae sedis</taxon>
        <taxon>Dendrothele</taxon>
    </lineage>
</organism>
<dbReference type="PANTHER" id="PTHR43791">
    <property type="entry name" value="PERMEASE-RELATED"/>
    <property type="match status" value="1"/>
</dbReference>
<keyword evidence="11" id="KW-1185">Reference proteome</keyword>
<evidence type="ECO:0000256" key="5">
    <source>
        <dbReference type="ARBA" id="ARBA00022989"/>
    </source>
</evidence>
<evidence type="ECO:0000256" key="1">
    <source>
        <dbReference type="ARBA" id="ARBA00004651"/>
    </source>
</evidence>
<feature type="transmembrane region" description="Helical" evidence="9">
    <location>
        <begin position="413"/>
        <end position="435"/>
    </location>
</feature>
<dbReference type="InterPro" id="IPR036259">
    <property type="entry name" value="MFS_trans_sf"/>
</dbReference>
<feature type="compositionally biased region" description="Basic and acidic residues" evidence="8">
    <location>
        <begin position="1"/>
        <end position="10"/>
    </location>
</feature>
<keyword evidence="3" id="KW-1003">Cell membrane</keyword>
<feature type="region of interest" description="Disordered" evidence="8">
    <location>
        <begin position="1"/>
        <end position="22"/>
    </location>
</feature>
<keyword evidence="5 9" id="KW-1133">Transmembrane helix</keyword>
<dbReference type="Gene3D" id="1.20.1250.20">
    <property type="entry name" value="MFS general substrate transporter like domains"/>
    <property type="match status" value="2"/>
</dbReference>
<feature type="compositionally biased region" description="Polar residues" evidence="8">
    <location>
        <begin position="11"/>
        <end position="21"/>
    </location>
</feature>
<feature type="transmembrane region" description="Helical" evidence="9">
    <location>
        <begin position="379"/>
        <end position="401"/>
    </location>
</feature>
<dbReference type="EMBL" id="ML179055">
    <property type="protein sequence ID" value="THV04492.1"/>
    <property type="molecule type" value="Genomic_DNA"/>
</dbReference>
<evidence type="ECO:0000256" key="4">
    <source>
        <dbReference type="ARBA" id="ARBA00022692"/>
    </source>
</evidence>
<name>A0A4S8MNT4_DENBC</name>
<dbReference type="Pfam" id="PF07690">
    <property type="entry name" value="MFS_1"/>
    <property type="match status" value="1"/>
</dbReference>
<keyword evidence="4 9" id="KW-0812">Transmembrane</keyword>
<dbReference type="PANTHER" id="PTHR43791:SF39">
    <property type="entry name" value="TRANSPORTER LIZ1_SEO1, PUTATIVE (AFU_ORTHOLOGUE AFUA_3G00980)-RELATED"/>
    <property type="match status" value="1"/>
</dbReference>
<feature type="transmembrane region" description="Helical" evidence="9">
    <location>
        <begin position="189"/>
        <end position="206"/>
    </location>
</feature>
<evidence type="ECO:0000313" key="11">
    <source>
        <dbReference type="Proteomes" id="UP000297245"/>
    </source>
</evidence>
<keyword evidence="2" id="KW-0813">Transport</keyword>
<evidence type="ECO:0000256" key="8">
    <source>
        <dbReference type="SAM" id="MobiDB-lite"/>
    </source>
</evidence>
<evidence type="ECO:0000256" key="7">
    <source>
        <dbReference type="ARBA" id="ARBA00037968"/>
    </source>
</evidence>
<feature type="transmembrane region" description="Helical" evidence="9">
    <location>
        <begin position="319"/>
        <end position="341"/>
    </location>
</feature>
<keyword evidence="6 9" id="KW-0472">Membrane</keyword>
<dbReference type="GO" id="GO:0005886">
    <property type="term" value="C:plasma membrane"/>
    <property type="evidence" value="ECO:0007669"/>
    <property type="project" value="UniProtKB-SubCell"/>
</dbReference>